<name>A0A392RR45_9FABA</name>
<comment type="caution">
    <text evidence="1">The sequence shown here is derived from an EMBL/GenBank/DDBJ whole genome shotgun (WGS) entry which is preliminary data.</text>
</comment>
<evidence type="ECO:0000313" key="1">
    <source>
        <dbReference type="EMBL" id="MCI39118.1"/>
    </source>
</evidence>
<proteinExistence type="predicted"/>
<keyword evidence="2" id="KW-1185">Reference proteome</keyword>
<sequence>KRRLGRSGEWEGVVYMQVLRRSSQLSVKQGFHIVRECTCPLRIRGVYIAPNAGPIPLMSIMMPSMAVGKRLRSLWAINFQHFDVGRYNMAGYCDR</sequence>
<organism evidence="1 2">
    <name type="scientific">Trifolium medium</name>
    <dbReference type="NCBI Taxonomy" id="97028"/>
    <lineage>
        <taxon>Eukaryota</taxon>
        <taxon>Viridiplantae</taxon>
        <taxon>Streptophyta</taxon>
        <taxon>Embryophyta</taxon>
        <taxon>Tracheophyta</taxon>
        <taxon>Spermatophyta</taxon>
        <taxon>Magnoliopsida</taxon>
        <taxon>eudicotyledons</taxon>
        <taxon>Gunneridae</taxon>
        <taxon>Pentapetalae</taxon>
        <taxon>rosids</taxon>
        <taxon>fabids</taxon>
        <taxon>Fabales</taxon>
        <taxon>Fabaceae</taxon>
        <taxon>Papilionoideae</taxon>
        <taxon>50 kb inversion clade</taxon>
        <taxon>NPAAA clade</taxon>
        <taxon>Hologalegina</taxon>
        <taxon>IRL clade</taxon>
        <taxon>Trifolieae</taxon>
        <taxon>Trifolium</taxon>
    </lineage>
</organism>
<dbReference type="AlphaFoldDB" id="A0A392RR45"/>
<dbReference type="EMBL" id="LXQA010263794">
    <property type="protein sequence ID" value="MCI39118.1"/>
    <property type="molecule type" value="Genomic_DNA"/>
</dbReference>
<feature type="non-terminal residue" evidence="1">
    <location>
        <position position="1"/>
    </location>
</feature>
<protein>
    <submittedName>
        <fullName evidence="1">Uncharacterized protein</fullName>
    </submittedName>
</protein>
<accession>A0A392RR45</accession>
<dbReference type="Proteomes" id="UP000265520">
    <property type="component" value="Unassembled WGS sequence"/>
</dbReference>
<evidence type="ECO:0000313" key="2">
    <source>
        <dbReference type="Proteomes" id="UP000265520"/>
    </source>
</evidence>
<reference evidence="1 2" key="1">
    <citation type="journal article" date="2018" name="Front. Plant Sci.">
        <title>Red Clover (Trifolium pratense) and Zigzag Clover (T. medium) - A Picture of Genomic Similarities and Differences.</title>
        <authorList>
            <person name="Dluhosova J."/>
            <person name="Istvanek J."/>
            <person name="Nedelnik J."/>
            <person name="Repkova J."/>
        </authorList>
    </citation>
    <scope>NUCLEOTIDE SEQUENCE [LARGE SCALE GENOMIC DNA]</scope>
    <source>
        <strain evidence="2">cv. 10/8</strain>
        <tissue evidence="1">Leaf</tissue>
    </source>
</reference>